<reference evidence="3 5" key="2">
    <citation type="submission" date="2015-07" db="EMBL/GenBank/DDBJ databases">
        <title>Whole genome sequence of Ardenticatena maritima DSM 23922.</title>
        <authorList>
            <person name="Hemp J."/>
            <person name="Ward L.M."/>
            <person name="Pace L.A."/>
            <person name="Fischer W.W."/>
        </authorList>
    </citation>
    <scope>NUCLEOTIDE SEQUENCE [LARGE SCALE GENOMIC DNA]</scope>
    <source>
        <strain evidence="3 5">110S</strain>
    </source>
</reference>
<dbReference type="InterPro" id="IPR001173">
    <property type="entry name" value="Glyco_trans_2-like"/>
</dbReference>
<dbReference type="Proteomes" id="UP000037784">
    <property type="component" value="Unassembled WGS sequence"/>
</dbReference>
<accession>A0A0N0RFK5</accession>
<dbReference type="PANTHER" id="PTHR43630">
    <property type="entry name" value="POLY-BETA-1,6-N-ACETYL-D-GLUCOSAMINE SYNTHASE"/>
    <property type="match status" value="1"/>
</dbReference>
<evidence type="ECO:0000313" key="2">
    <source>
        <dbReference type="EMBL" id="GAP63250.1"/>
    </source>
</evidence>
<gene>
    <name evidence="2" type="ORF">ARMA_1673</name>
    <name evidence="3" type="ORF">SE16_05060</name>
</gene>
<dbReference type="PANTHER" id="PTHR43630:SF2">
    <property type="entry name" value="GLYCOSYLTRANSFERASE"/>
    <property type="match status" value="1"/>
</dbReference>
<feature type="domain" description="Glycosyltransferase 2-like" evidence="1">
    <location>
        <begin position="7"/>
        <end position="117"/>
    </location>
</feature>
<dbReference type="InterPro" id="IPR029044">
    <property type="entry name" value="Nucleotide-diphossugar_trans"/>
</dbReference>
<dbReference type="EMBL" id="LGKN01000004">
    <property type="protein sequence ID" value="KPL88226.1"/>
    <property type="molecule type" value="Genomic_DNA"/>
</dbReference>
<comment type="caution">
    <text evidence="2">The sequence shown here is derived from an EMBL/GenBank/DDBJ whole genome shotgun (WGS) entry which is preliminary data.</text>
</comment>
<name>A0A0N0RFK5_9CHLR</name>
<reference evidence="4" key="3">
    <citation type="submission" date="2015-08" db="EMBL/GenBank/DDBJ databases">
        <title>Draft Genome Sequence of a Heterotrophic Facultative Anaerobic Bacterium Ardenticatena maritima Strain 110S.</title>
        <authorList>
            <person name="Kawaichi S."/>
            <person name="Yoshida T."/>
            <person name="Sako Y."/>
            <person name="Nakamura R."/>
        </authorList>
    </citation>
    <scope>NUCLEOTIDE SEQUENCE [LARGE SCALE GENOMIC DNA]</scope>
    <source>
        <strain evidence="4">110S</strain>
    </source>
</reference>
<dbReference type="CDD" id="cd02511">
    <property type="entry name" value="Beta4Glucosyltransferase"/>
    <property type="match status" value="1"/>
</dbReference>
<protein>
    <recommendedName>
        <fullName evidence="1">Glycosyltransferase 2-like domain-containing protein</fullName>
    </recommendedName>
</protein>
<evidence type="ECO:0000313" key="3">
    <source>
        <dbReference type="EMBL" id="KPL88226.1"/>
    </source>
</evidence>
<dbReference type="AlphaFoldDB" id="A0A0N0RFK5"/>
<dbReference type="SUPFAM" id="SSF53448">
    <property type="entry name" value="Nucleotide-diphospho-sugar transferases"/>
    <property type="match status" value="1"/>
</dbReference>
<dbReference type="OrthoDB" id="9815923at2"/>
<reference evidence="2 4" key="1">
    <citation type="journal article" date="2015" name="Genome Announc.">
        <title>Draft Genome Sequence of a Heterotrophic Facultative Anaerobic Thermophilic Bacterium, Ardenticatena maritima Strain 110ST.</title>
        <authorList>
            <person name="Kawaichi S."/>
            <person name="Yoshida T."/>
            <person name="Sako Y."/>
            <person name="Nakamura R."/>
        </authorList>
    </citation>
    <scope>NUCLEOTIDE SEQUENCE [LARGE SCALE GENOMIC DNA]</scope>
    <source>
        <strain evidence="2 4">110S</strain>
    </source>
</reference>
<evidence type="ECO:0000313" key="5">
    <source>
        <dbReference type="Proteomes" id="UP000050502"/>
    </source>
</evidence>
<sequence>MPQPTISVVVLTRNEERHLPGCLETLGWADEVMVLDSGSTDRTLDIARAAGVRVEQRPFTHFGDQRQAALEMARGAWVFFVDADERVPPALAEEVQAVVRSQRPEVGWWVPRRNFFWGKEVRYTGWAPDYQLRLLKKGHAHYDTTEVVHEVAAVDGETGYLQTPLVHLNYDSWREFFAKQAAYARYEAERWVIEGRRVRVRTFFLQPLRGFWRRYVRWQGWRDGLLGLQLSLAMAWFEWEVVRLVWQRQQQGGA</sequence>
<dbReference type="STRING" id="872965.SE16_05060"/>
<evidence type="ECO:0000259" key="1">
    <source>
        <dbReference type="Pfam" id="PF00535"/>
    </source>
</evidence>
<dbReference type="RefSeq" id="WP_054493113.1">
    <property type="nucleotide sequence ID" value="NZ_BBZA01000128.1"/>
</dbReference>
<organism evidence="2 4">
    <name type="scientific">Ardenticatena maritima</name>
    <dbReference type="NCBI Taxonomy" id="872965"/>
    <lineage>
        <taxon>Bacteria</taxon>
        <taxon>Bacillati</taxon>
        <taxon>Chloroflexota</taxon>
        <taxon>Ardenticatenia</taxon>
        <taxon>Ardenticatenales</taxon>
        <taxon>Ardenticatenaceae</taxon>
        <taxon>Ardenticatena</taxon>
    </lineage>
</organism>
<evidence type="ECO:0000313" key="4">
    <source>
        <dbReference type="Proteomes" id="UP000037784"/>
    </source>
</evidence>
<dbReference type="Pfam" id="PF00535">
    <property type="entry name" value="Glycos_transf_2"/>
    <property type="match status" value="1"/>
</dbReference>
<keyword evidence="4" id="KW-1185">Reference proteome</keyword>
<proteinExistence type="predicted"/>
<dbReference type="Proteomes" id="UP000050502">
    <property type="component" value="Unassembled WGS sequence"/>
</dbReference>
<dbReference type="InParanoid" id="A0A0N0RFK5"/>
<dbReference type="Gene3D" id="3.90.550.10">
    <property type="entry name" value="Spore Coat Polysaccharide Biosynthesis Protein SpsA, Chain A"/>
    <property type="match status" value="1"/>
</dbReference>
<dbReference type="EMBL" id="BBZA01000128">
    <property type="protein sequence ID" value="GAP63250.1"/>
    <property type="molecule type" value="Genomic_DNA"/>
</dbReference>